<feature type="domain" description="DUF4143" evidence="2">
    <location>
        <begin position="206"/>
        <end position="355"/>
    </location>
</feature>
<protein>
    <submittedName>
        <fullName evidence="4">ATP-binding protein</fullName>
    </submittedName>
</protein>
<dbReference type="PANTHER" id="PTHR33295">
    <property type="entry name" value="ATPASE"/>
    <property type="match status" value="1"/>
</dbReference>
<organism evidence="4 5">
    <name type="scientific">Parabacteroides acidifaciens</name>
    <dbReference type="NCBI Taxonomy" id="2290935"/>
    <lineage>
        <taxon>Bacteria</taxon>
        <taxon>Pseudomonadati</taxon>
        <taxon>Bacteroidota</taxon>
        <taxon>Bacteroidia</taxon>
        <taxon>Bacteroidales</taxon>
        <taxon>Tannerellaceae</taxon>
        <taxon>Parabacteroides</taxon>
    </lineage>
</organism>
<keyword evidence="4" id="KW-0067">ATP-binding</keyword>
<name>A0A3D8HES6_9BACT</name>
<reference evidence="3 6" key="2">
    <citation type="submission" date="2020-08" db="EMBL/GenBank/DDBJ databases">
        <title>Genome public.</title>
        <authorList>
            <person name="Liu C."/>
            <person name="Sun Q."/>
        </authorList>
    </citation>
    <scope>NUCLEOTIDE SEQUENCE [LARGE SCALE GENOMIC DNA]</scope>
    <source>
        <strain evidence="3 6">426_9</strain>
    </source>
</reference>
<dbReference type="Proteomes" id="UP000629596">
    <property type="component" value="Unassembled WGS sequence"/>
</dbReference>
<accession>A0A3D8HES6</accession>
<keyword evidence="4" id="KW-0547">Nucleotide-binding</keyword>
<dbReference type="Pfam" id="PF13173">
    <property type="entry name" value="AAA_14"/>
    <property type="match status" value="1"/>
</dbReference>
<evidence type="ECO:0000259" key="1">
    <source>
        <dbReference type="Pfam" id="PF13173"/>
    </source>
</evidence>
<dbReference type="AlphaFoldDB" id="A0A3D8HES6"/>
<keyword evidence="6" id="KW-1185">Reference proteome</keyword>
<evidence type="ECO:0000313" key="4">
    <source>
        <dbReference type="EMBL" id="RDU49436.1"/>
    </source>
</evidence>
<dbReference type="InterPro" id="IPR025420">
    <property type="entry name" value="DUF4143"/>
</dbReference>
<dbReference type="RefSeq" id="WP_115499371.1">
    <property type="nucleotide sequence ID" value="NZ_JACRTI010000017.1"/>
</dbReference>
<dbReference type="GO" id="GO:0005524">
    <property type="term" value="F:ATP binding"/>
    <property type="evidence" value="ECO:0007669"/>
    <property type="project" value="UniProtKB-KW"/>
</dbReference>
<dbReference type="PANTHER" id="PTHR33295:SF20">
    <property type="entry name" value="ATPASE"/>
    <property type="match status" value="1"/>
</dbReference>
<evidence type="ECO:0000313" key="3">
    <source>
        <dbReference type="EMBL" id="MBC8601873.1"/>
    </source>
</evidence>
<dbReference type="EMBL" id="QREV01000017">
    <property type="protein sequence ID" value="RDU49436.1"/>
    <property type="molecule type" value="Genomic_DNA"/>
</dbReference>
<dbReference type="Proteomes" id="UP000256321">
    <property type="component" value="Unassembled WGS sequence"/>
</dbReference>
<dbReference type="InterPro" id="IPR027417">
    <property type="entry name" value="P-loop_NTPase"/>
</dbReference>
<evidence type="ECO:0000313" key="6">
    <source>
        <dbReference type="Proteomes" id="UP000629596"/>
    </source>
</evidence>
<comment type="caution">
    <text evidence="4">The sequence shown here is derived from an EMBL/GenBank/DDBJ whole genome shotgun (WGS) entry which is preliminary data.</text>
</comment>
<dbReference type="InterPro" id="IPR041682">
    <property type="entry name" value="AAA_14"/>
</dbReference>
<dbReference type="SUPFAM" id="SSF52540">
    <property type="entry name" value="P-loop containing nucleoside triphosphate hydrolases"/>
    <property type="match status" value="1"/>
</dbReference>
<dbReference type="Pfam" id="PF13635">
    <property type="entry name" value="DUF4143"/>
    <property type="match status" value="1"/>
</dbReference>
<proteinExistence type="predicted"/>
<dbReference type="EMBL" id="JACRTI010000017">
    <property type="protein sequence ID" value="MBC8601873.1"/>
    <property type="molecule type" value="Genomic_DNA"/>
</dbReference>
<gene>
    <name evidence="4" type="ORF">DWU89_09280</name>
    <name evidence="3" type="ORF">H8784_09070</name>
</gene>
<evidence type="ECO:0000259" key="2">
    <source>
        <dbReference type="Pfam" id="PF13635"/>
    </source>
</evidence>
<sequence length="409" mass="47830">MIDKIRFTREYIDRPIYTERIKPFIGKDIIKILVGQRRIGKSYIMYQLMDYIEKTIPNAHLIYINRELKPHEFIRTDDDLYQYVHTNLQQNCKNFLFIDEVQEIQRFEYALRSLLAEGVCDITCTGSNASMLSGELATHLSGRYIEFPIHSLGYAEFLRFFTLEDSNQSLYKYLTIGGMPYLKVIGTEEVHAFEYLRNVYSTILLKDVVARENIRNVSFLNDLVEYLADNLGNMFSASNIAKYLKSQRSTVSTQTVINYITPLLNAFFIHKVNRMDINGLKIFEIGEKYYFEDLGLRNVIRGYNLGKEIQKLLENAVYLHLLRCGYDVKVGQQGNYEIDFIGSKNGNRIYIQVAYQLMDEKTREREFGNLMNITDHYPKYVVSMDEFNAGTNEKGIQQIHIREFLMTAL</sequence>
<evidence type="ECO:0000313" key="5">
    <source>
        <dbReference type="Proteomes" id="UP000256321"/>
    </source>
</evidence>
<feature type="domain" description="AAA" evidence="1">
    <location>
        <begin position="30"/>
        <end position="158"/>
    </location>
</feature>
<reference evidence="4 5" key="1">
    <citation type="submission" date="2018-07" db="EMBL/GenBank/DDBJ databases">
        <title>Parabacteroides acidifaciens nov. sp., isolated from human feces.</title>
        <authorList>
            <person name="Wang Y.J."/>
        </authorList>
    </citation>
    <scope>NUCLEOTIDE SEQUENCE [LARGE SCALE GENOMIC DNA]</scope>
    <source>
        <strain evidence="4 5">426-9</strain>
    </source>
</reference>